<proteinExistence type="predicted"/>
<dbReference type="EMBL" id="JBANQN010000445">
    <property type="protein sequence ID" value="KAK6770637.1"/>
    <property type="molecule type" value="Genomic_DNA"/>
</dbReference>
<evidence type="ECO:0000313" key="6">
    <source>
        <dbReference type="Proteomes" id="UP001371456"/>
    </source>
</evidence>
<name>A0AAN8T472_SOLBU</name>
<protein>
    <submittedName>
        <fullName evidence="3">Uncharacterized protein</fullName>
    </submittedName>
</protein>
<dbReference type="EMBL" id="JBANQN010000012">
    <property type="protein sequence ID" value="KAK6774815.1"/>
    <property type="molecule type" value="Genomic_DNA"/>
</dbReference>
<evidence type="ECO:0000313" key="1">
    <source>
        <dbReference type="EMBL" id="KAK6770637.1"/>
    </source>
</evidence>
<dbReference type="EMBL" id="JBANQN010000010">
    <property type="protein sequence ID" value="KAK6776901.1"/>
    <property type="molecule type" value="Genomic_DNA"/>
</dbReference>
<evidence type="ECO:0000313" key="5">
    <source>
        <dbReference type="EMBL" id="KAK6802229.1"/>
    </source>
</evidence>
<accession>A0AAN8T472</accession>
<evidence type="ECO:0000313" key="3">
    <source>
        <dbReference type="EMBL" id="KAK6776901.1"/>
    </source>
</evidence>
<evidence type="ECO:0000313" key="2">
    <source>
        <dbReference type="EMBL" id="KAK6774815.1"/>
    </source>
</evidence>
<dbReference type="EMBL" id="JBANQN010000001">
    <property type="protein sequence ID" value="KAK6802229.1"/>
    <property type="molecule type" value="Genomic_DNA"/>
</dbReference>
<comment type="caution">
    <text evidence="3">The sequence shown here is derived from an EMBL/GenBank/DDBJ whole genome shotgun (WGS) entry which is preliminary data.</text>
</comment>
<dbReference type="Proteomes" id="UP001371456">
    <property type="component" value="Unassembled WGS sequence"/>
</dbReference>
<dbReference type="EMBL" id="JBANQN010000010">
    <property type="protein sequence ID" value="KAK6776912.1"/>
    <property type="molecule type" value="Genomic_DNA"/>
</dbReference>
<sequence>MLQFHKWVKEEYLSFKQRRRGPRAFAKSTVSPGTRQAPRCKFSGPSPKFLLHSSQFQARRNGFLLLQLSGEVFRSGPRFMCVLIMATNRPVTLVSGIHSVVLFRWMRQFPLEACFKSSFETFTATGTFIPY</sequence>
<reference evidence="3 6" key="1">
    <citation type="submission" date="2024-02" db="EMBL/GenBank/DDBJ databases">
        <title>de novo genome assembly of Solanum bulbocastanum strain 11H21.</title>
        <authorList>
            <person name="Hosaka A.J."/>
        </authorList>
    </citation>
    <scope>NUCLEOTIDE SEQUENCE [LARGE SCALE GENOMIC DNA]</scope>
    <source>
        <tissue evidence="3">Young leaves</tissue>
    </source>
</reference>
<gene>
    <name evidence="5" type="ORF">RDI58_000009</name>
    <name evidence="3" type="ORF">RDI58_023618</name>
    <name evidence="4" type="ORF">RDI58_023629</name>
    <name evidence="2" type="ORF">RDI58_030055</name>
    <name evidence="1" type="ORF">RDI58_032110</name>
</gene>
<evidence type="ECO:0000313" key="4">
    <source>
        <dbReference type="EMBL" id="KAK6776912.1"/>
    </source>
</evidence>
<keyword evidence="6" id="KW-1185">Reference proteome</keyword>
<organism evidence="3 6">
    <name type="scientific">Solanum bulbocastanum</name>
    <name type="common">Wild potato</name>
    <dbReference type="NCBI Taxonomy" id="147425"/>
    <lineage>
        <taxon>Eukaryota</taxon>
        <taxon>Viridiplantae</taxon>
        <taxon>Streptophyta</taxon>
        <taxon>Embryophyta</taxon>
        <taxon>Tracheophyta</taxon>
        <taxon>Spermatophyta</taxon>
        <taxon>Magnoliopsida</taxon>
        <taxon>eudicotyledons</taxon>
        <taxon>Gunneridae</taxon>
        <taxon>Pentapetalae</taxon>
        <taxon>asterids</taxon>
        <taxon>lamiids</taxon>
        <taxon>Solanales</taxon>
        <taxon>Solanaceae</taxon>
        <taxon>Solanoideae</taxon>
        <taxon>Solaneae</taxon>
        <taxon>Solanum</taxon>
    </lineage>
</organism>
<dbReference type="AlphaFoldDB" id="A0AAN8T472"/>